<organism evidence="12 13">
    <name type="scientific">Candidatus Raymondbacteria bacterium RIFOXYD12_FULL_49_13</name>
    <dbReference type="NCBI Taxonomy" id="1817890"/>
    <lineage>
        <taxon>Bacteria</taxon>
        <taxon>Raymondiibacteriota</taxon>
    </lineage>
</organism>
<dbReference type="GO" id="GO:0009425">
    <property type="term" value="C:bacterial-type flagellum basal body"/>
    <property type="evidence" value="ECO:0007669"/>
    <property type="project" value="UniProtKB-SubCell"/>
</dbReference>
<sequence length="345" mass="38321">MSDILSQEEVDALLSAVSAGDLGGRAEPAAARSDAAAPVAATVADSERSVQIYDFRRPDRVSKDQMRTLQNLHEGYARLFSTTMTSYLRTLVEIELVSVDQLTYSEFIMSISNPSCIYVFQMEPLEGNAIFEINPSLVFYMIDRLFGGQGKTSEQNRELTTIEESVMVKITERALSDLKDVWEHIGIFNPKIVNYETNPQFVQVAPPGETVILISLEVRMANGSGLISLCFPFMVLESIIGKLSGESWMTAQRVSTRETEKVVKKEIESRSIAVSAEVGTVTISVRDLLQMKKGDVLCLDRRADSKLGIKLNGQLKMEGKPGLVGRKKAIQVTSFINKEEMTYEQ</sequence>
<evidence type="ECO:0000313" key="12">
    <source>
        <dbReference type="EMBL" id="OGK00763.1"/>
    </source>
</evidence>
<dbReference type="Pfam" id="PF02154">
    <property type="entry name" value="FliM"/>
    <property type="match status" value="1"/>
</dbReference>
<evidence type="ECO:0000259" key="11">
    <source>
        <dbReference type="Pfam" id="PF01052"/>
    </source>
</evidence>
<dbReference type="GO" id="GO:0050918">
    <property type="term" value="P:positive chemotaxis"/>
    <property type="evidence" value="ECO:0007669"/>
    <property type="project" value="TreeGrafter"/>
</dbReference>
<keyword evidence="12" id="KW-0969">Cilium</keyword>
<dbReference type="AlphaFoldDB" id="A0A1F7F2G9"/>
<dbReference type="PRINTS" id="PR00955">
    <property type="entry name" value="FLGMOTORFLIM"/>
</dbReference>
<dbReference type="CDD" id="cd17908">
    <property type="entry name" value="FliM"/>
    <property type="match status" value="1"/>
</dbReference>
<dbReference type="SUPFAM" id="SSF103039">
    <property type="entry name" value="CheC-like"/>
    <property type="match status" value="1"/>
</dbReference>
<dbReference type="InterPro" id="IPR001543">
    <property type="entry name" value="FliN-like_C"/>
</dbReference>
<proteinExistence type="inferred from homology"/>
<keyword evidence="9" id="KW-0975">Bacterial flagellum</keyword>
<comment type="caution">
    <text evidence="12">The sequence shown here is derived from an EMBL/GenBank/DDBJ whole genome shotgun (WGS) entry which is preliminary data.</text>
</comment>
<dbReference type="InterPro" id="IPR028976">
    <property type="entry name" value="CheC-like_sf"/>
</dbReference>
<keyword evidence="6" id="KW-0145">Chemotaxis</keyword>
<name>A0A1F7F2G9_UNCRA</name>
<keyword evidence="12" id="KW-0282">Flagellum</keyword>
<comment type="subcellular location">
    <subcellularLocation>
        <location evidence="1">Bacterial flagellum basal body</location>
    </subcellularLocation>
    <subcellularLocation>
        <location evidence="2">Cell membrane</location>
        <topology evidence="2">Peripheral membrane protein</topology>
    </subcellularLocation>
</comment>
<keyword evidence="7" id="KW-0283">Flagellar rotation</keyword>
<evidence type="ECO:0000256" key="8">
    <source>
        <dbReference type="ARBA" id="ARBA00023136"/>
    </source>
</evidence>
<comment type="similarity">
    <text evidence="3">Belongs to the FliM family.</text>
</comment>
<dbReference type="InterPro" id="IPR036429">
    <property type="entry name" value="SpoA-like_sf"/>
</dbReference>
<keyword evidence="12" id="KW-0966">Cell projection</keyword>
<dbReference type="InterPro" id="IPR001689">
    <property type="entry name" value="Flag_FliM"/>
</dbReference>
<evidence type="ECO:0000256" key="9">
    <source>
        <dbReference type="ARBA" id="ARBA00023143"/>
    </source>
</evidence>
<keyword evidence="5" id="KW-1003">Cell membrane</keyword>
<dbReference type="Pfam" id="PF01052">
    <property type="entry name" value="FliMN_C"/>
    <property type="match status" value="1"/>
</dbReference>
<dbReference type="Gene3D" id="2.30.330.10">
    <property type="entry name" value="SpoA-like"/>
    <property type="match status" value="1"/>
</dbReference>
<evidence type="ECO:0000256" key="4">
    <source>
        <dbReference type="ARBA" id="ARBA00021898"/>
    </source>
</evidence>
<dbReference type="GO" id="GO:0005886">
    <property type="term" value="C:plasma membrane"/>
    <property type="evidence" value="ECO:0007669"/>
    <property type="project" value="UniProtKB-SubCell"/>
</dbReference>
<dbReference type="Proteomes" id="UP000179243">
    <property type="component" value="Unassembled WGS sequence"/>
</dbReference>
<protein>
    <recommendedName>
        <fullName evidence="4 10">Flagellar motor switch protein FliM</fullName>
    </recommendedName>
</protein>
<evidence type="ECO:0000256" key="1">
    <source>
        <dbReference type="ARBA" id="ARBA00004117"/>
    </source>
</evidence>
<gene>
    <name evidence="12" type="ORF">A2519_14570</name>
</gene>
<evidence type="ECO:0000256" key="2">
    <source>
        <dbReference type="ARBA" id="ARBA00004202"/>
    </source>
</evidence>
<keyword evidence="8" id="KW-0472">Membrane</keyword>
<dbReference type="EMBL" id="MFYX01000140">
    <property type="protein sequence ID" value="OGK00763.1"/>
    <property type="molecule type" value="Genomic_DNA"/>
</dbReference>
<dbReference type="GO" id="GO:0071978">
    <property type="term" value="P:bacterial-type flagellum-dependent swarming motility"/>
    <property type="evidence" value="ECO:0007669"/>
    <property type="project" value="TreeGrafter"/>
</dbReference>
<evidence type="ECO:0000256" key="7">
    <source>
        <dbReference type="ARBA" id="ARBA00022779"/>
    </source>
</evidence>
<evidence type="ECO:0000256" key="6">
    <source>
        <dbReference type="ARBA" id="ARBA00022500"/>
    </source>
</evidence>
<evidence type="ECO:0000256" key="3">
    <source>
        <dbReference type="ARBA" id="ARBA00011049"/>
    </source>
</evidence>
<dbReference type="NCBIfam" id="TIGR01397">
    <property type="entry name" value="fliM_switch"/>
    <property type="match status" value="1"/>
</dbReference>
<accession>A0A1F7F2G9</accession>
<dbReference type="Gene3D" id="3.40.1550.10">
    <property type="entry name" value="CheC-like"/>
    <property type="match status" value="1"/>
</dbReference>
<reference evidence="12 13" key="1">
    <citation type="journal article" date="2016" name="Nat. Commun.">
        <title>Thousands of microbial genomes shed light on interconnected biogeochemical processes in an aquifer system.</title>
        <authorList>
            <person name="Anantharaman K."/>
            <person name="Brown C.T."/>
            <person name="Hug L.A."/>
            <person name="Sharon I."/>
            <person name="Castelle C.J."/>
            <person name="Probst A.J."/>
            <person name="Thomas B.C."/>
            <person name="Singh A."/>
            <person name="Wilkins M.J."/>
            <person name="Karaoz U."/>
            <person name="Brodie E.L."/>
            <person name="Williams K.H."/>
            <person name="Hubbard S.S."/>
            <person name="Banfield J.F."/>
        </authorList>
    </citation>
    <scope>NUCLEOTIDE SEQUENCE [LARGE SCALE GENOMIC DNA]</scope>
</reference>
<feature type="domain" description="Flagellar motor switch protein FliN-like C-terminal" evidence="11">
    <location>
        <begin position="267"/>
        <end position="336"/>
    </location>
</feature>
<dbReference type="PIRSF" id="PIRSF002888">
    <property type="entry name" value="FliM"/>
    <property type="match status" value="1"/>
</dbReference>
<evidence type="ECO:0000256" key="5">
    <source>
        <dbReference type="ARBA" id="ARBA00022475"/>
    </source>
</evidence>
<dbReference type="SUPFAM" id="SSF101801">
    <property type="entry name" value="Surface presentation of antigens (SPOA)"/>
    <property type="match status" value="1"/>
</dbReference>
<dbReference type="PANTHER" id="PTHR30034">
    <property type="entry name" value="FLAGELLAR MOTOR SWITCH PROTEIN FLIM"/>
    <property type="match status" value="1"/>
</dbReference>
<evidence type="ECO:0000313" key="13">
    <source>
        <dbReference type="Proteomes" id="UP000179243"/>
    </source>
</evidence>
<evidence type="ECO:0000256" key="10">
    <source>
        <dbReference type="NCBIfam" id="TIGR01397"/>
    </source>
</evidence>
<dbReference type="PANTHER" id="PTHR30034:SF6">
    <property type="entry name" value="YOP PROTEINS TRANSLOCATION PROTEIN Q"/>
    <property type="match status" value="1"/>
</dbReference>
<dbReference type="GO" id="GO:0003774">
    <property type="term" value="F:cytoskeletal motor activity"/>
    <property type="evidence" value="ECO:0007669"/>
    <property type="project" value="InterPro"/>
</dbReference>